<feature type="region of interest" description="Disordered" evidence="1">
    <location>
        <begin position="37"/>
        <end position="93"/>
    </location>
</feature>
<dbReference type="AlphaFoldDB" id="A0A0R1S356"/>
<evidence type="ECO:0000256" key="2">
    <source>
        <dbReference type="SAM" id="Phobius"/>
    </source>
</evidence>
<dbReference type="STRING" id="1122152.GCA_000425905_00191"/>
<feature type="compositionally biased region" description="Low complexity" evidence="1">
    <location>
        <begin position="40"/>
        <end position="54"/>
    </location>
</feature>
<evidence type="ECO:0000313" key="3">
    <source>
        <dbReference type="EMBL" id="KRL63511.1"/>
    </source>
</evidence>
<accession>A0A0R1S356</accession>
<feature type="compositionally biased region" description="Low complexity" evidence="1">
    <location>
        <begin position="77"/>
        <end position="87"/>
    </location>
</feature>
<dbReference type="PATRIC" id="fig|1122152.4.peg.768"/>
<keyword evidence="4" id="KW-1185">Reference proteome</keyword>
<keyword evidence="2" id="KW-1133">Transmembrane helix</keyword>
<protein>
    <submittedName>
        <fullName evidence="3">Uncharacterized protein</fullName>
    </submittedName>
</protein>
<feature type="compositionally biased region" description="Basic residues" evidence="1">
    <location>
        <begin position="63"/>
        <end position="74"/>
    </location>
</feature>
<keyword evidence="2" id="KW-0812">Transmembrane</keyword>
<comment type="caution">
    <text evidence="3">The sequence shown here is derived from an EMBL/GenBank/DDBJ whole genome shotgun (WGS) entry which is preliminary data.</text>
</comment>
<dbReference type="Proteomes" id="UP000051931">
    <property type="component" value="Unassembled WGS sequence"/>
</dbReference>
<evidence type="ECO:0000313" key="4">
    <source>
        <dbReference type="Proteomes" id="UP000051931"/>
    </source>
</evidence>
<proteinExistence type="predicted"/>
<name>A0A0R1S356_9LACO</name>
<dbReference type="EMBL" id="AZFB01000003">
    <property type="protein sequence ID" value="KRL63511.1"/>
    <property type="molecule type" value="Genomic_DNA"/>
</dbReference>
<reference evidence="3 4" key="1">
    <citation type="journal article" date="2015" name="Genome Announc.">
        <title>Expanding the biotechnology potential of lactobacilli through comparative genomics of 213 strains and associated genera.</title>
        <authorList>
            <person name="Sun Z."/>
            <person name="Harris H.M."/>
            <person name="McCann A."/>
            <person name="Guo C."/>
            <person name="Argimon S."/>
            <person name="Zhang W."/>
            <person name="Yang X."/>
            <person name="Jeffery I.B."/>
            <person name="Cooney J.C."/>
            <person name="Kagawa T.F."/>
            <person name="Liu W."/>
            <person name="Song Y."/>
            <person name="Salvetti E."/>
            <person name="Wrobel A."/>
            <person name="Rasinkangas P."/>
            <person name="Parkhill J."/>
            <person name="Rea M.C."/>
            <person name="O'Sullivan O."/>
            <person name="Ritari J."/>
            <person name="Douillard F.P."/>
            <person name="Paul Ross R."/>
            <person name="Yang R."/>
            <person name="Briner A.E."/>
            <person name="Felis G.E."/>
            <person name="de Vos W.M."/>
            <person name="Barrangou R."/>
            <person name="Klaenhammer T.R."/>
            <person name="Caufield P.W."/>
            <person name="Cui Y."/>
            <person name="Zhang H."/>
            <person name="O'Toole P.W."/>
        </authorList>
    </citation>
    <scope>NUCLEOTIDE SEQUENCE [LARGE SCALE GENOMIC DNA]</scope>
    <source>
        <strain evidence="3 4">DSM 15354</strain>
    </source>
</reference>
<feature type="transmembrane region" description="Helical" evidence="2">
    <location>
        <begin position="7"/>
        <end position="26"/>
    </location>
</feature>
<organism evidence="3 4">
    <name type="scientific">Lactobacillus psittaci DSM 15354</name>
    <dbReference type="NCBI Taxonomy" id="1122152"/>
    <lineage>
        <taxon>Bacteria</taxon>
        <taxon>Bacillati</taxon>
        <taxon>Bacillota</taxon>
        <taxon>Bacilli</taxon>
        <taxon>Lactobacillales</taxon>
        <taxon>Lactobacillaceae</taxon>
        <taxon>Lactobacillus</taxon>
    </lineage>
</organism>
<sequence length="230" mass="25918">MMKNKNILHVIIAAVVVVVGIIFFNLPHEDTSQVQTAKVASSTSEASQTSASSQNDDYEKNKVSHQRRKHHVHRTNQSESQSSSSESDSNDFDGYAGSDSRVKLFNIPKEFQGHWYLGTKAGTDTEVTIKDHNINEIILAQVDNKLFARSDFKPVYHHEAAEIKNIKGIKWILTGEMEPNSEKKIKCGISRRNNQDVLLFHNGIDSNKYDVLYKTEALAIKYAGDQLELN</sequence>
<gene>
    <name evidence="3" type="ORF">FC23_GL000754</name>
</gene>
<evidence type="ECO:0000256" key="1">
    <source>
        <dbReference type="SAM" id="MobiDB-lite"/>
    </source>
</evidence>
<keyword evidence="2" id="KW-0472">Membrane</keyword>